<dbReference type="AlphaFoldDB" id="A0A6A1VUS4"/>
<dbReference type="GO" id="GO:0005634">
    <property type="term" value="C:nucleus"/>
    <property type="evidence" value="ECO:0007669"/>
    <property type="project" value="TreeGrafter"/>
</dbReference>
<dbReference type="PANTHER" id="PTHR33873">
    <property type="entry name" value="TRANSCRIPTION FACTOR VOZ1"/>
    <property type="match status" value="1"/>
</dbReference>
<accession>A0A6A1VUS4</accession>
<feature type="region of interest" description="Disordered" evidence="1">
    <location>
        <begin position="454"/>
        <end position="501"/>
    </location>
</feature>
<evidence type="ECO:0000313" key="3">
    <source>
        <dbReference type="Proteomes" id="UP000516437"/>
    </source>
</evidence>
<reference evidence="2 3" key="1">
    <citation type="journal article" date="2019" name="Plant Biotechnol. J.">
        <title>The red bayberry genome and genetic basis of sex determination.</title>
        <authorList>
            <person name="Jia H.M."/>
            <person name="Jia H.J."/>
            <person name="Cai Q.L."/>
            <person name="Wang Y."/>
            <person name="Zhao H.B."/>
            <person name="Yang W.F."/>
            <person name="Wang G.Y."/>
            <person name="Li Y.H."/>
            <person name="Zhan D.L."/>
            <person name="Shen Y.T."/>
            <person name="Niu Q.F."/>
            <person name="Chang L."/>
            <person name="Qiu J."/>
            <person name="Zhao L."/>
            <person name="Xie H.B."/>
            <person name="Fu W.Y."/>
            <person name="Jin J."/>
            <person name="Li X.W."/>
            <person name="Jiao Y."/>
            <person name="Zhou C.C."/>
            <person name="Tu T."/>
            <person name="Chai C.Y."/>
            <person name="Gao J.L."/>
            <person name="Fan L.J."/>
            <person name="van de Weg E."/>
            <person name="Wang J.Y."/>
            <person name="Gao Z.S."/>
        </authorList>
    </citation>
    <scope>NUCLEOTIDE SEQUENCE [LARGE SCALE GENOMIC DNA]</scope>
    <source>
        <tissue evidence="2">Leaves</tissue>
    </source>
</reference>
<keyword evidence="3" id="KW-1185">Reference proteome</keyword>
<dbReference type="PANTHER" id="PTHR33873:SF15">
    <property type="entry name" value="TRANSCRIPTION FACTOR VOZ2"/>
    <property type="match status" value="1"/>
</dbReference>
<gene>
    <name evidence="2" type="ORF">CJ030_MR4G023064</name>
</gene>
<dbReference type="EMBL" id="RXIC02000022">
    <property type="protein sequence ID" value="KAB1216523.1"/>
    <property type="molecule type" value="Genomic_DNA"/>
</dbReference>
<dbReference type="GO" id="GO:0045893">
    <property type="term" value="P:positive regulation of DNA-templated transcription"/>
    <property type="evidence" value="ECO:0007669"/>
    <property type="project" value="TreeGrafter"/>
</dbReference>
<evidence type="ECO:0000313" key="2">
    <source>
        <dbReference type="EMBL" id="KAB1216523.1"/>
    </source>
</evidence>
<sequence>MHKGLKSKCKSASHQLLKESAKSRVNHLEEVFSNLQSARKESRANDIMIFEQQVNQMLRDWKSELNEPSPASSLVDDSLGSFTEELAQLLQQYEEEDDATSPLKELEPLKPQADLQNPQASNFTAVHEDLYVKEQSQEHAFQGIDPYESSFSSVQNNDNSGFAAHLNFHHFEVQPDLKQNTPVNNSDLSTQLDSHQLDVHQDFDYKLLTGTNDTKRFEQDAIPSTSNETKQCDQDAIPNILPKICPPPSAFLGPKCALWDCFRPAQGSSWCQDYCSSGHAVLALNEGLPGITPILRPGGISLKDGPLFTALNAKIQGKEVGIPKSEELFDLAFLEGETIREWLFFDKPRRAFESGNRRRRSLPDYSGRGWHESRKQVMKEYGGQKRSYYMDPQPLSCLEWHLYEYEISNCDACALYRLELKLVHEKKSPKGKVTNDSLADLQKKMGRLTAVVSADNGQPFKSKTKASEKADAGDINYTQNQITSTSESPSFGAPCSNLANS</sequence>
<protein>
    <submittedName>
        <fullName evidence="2">Transcription factor VOZ1</fullName>
    </submittedName>
</protein>
<dbReference type="InterPro" id="IPR039277">
    <property type="entry name" value="VOZ1/VOZ2"/>
</dbReference>
<organism evidence="2 3">
    <name type="scientific">Morella rubra</name>
    <name type="common">Chinese bayberry</name>
    <dbReference type="NCBI Taxonomy" id="262757"/>
    <lineage>
        <taxon>Eukaryota</taxon>
        <taxon>Viridiplantae</taxon>
        <taxon>Streptophyta</taxon>
        <taxon>Embryophyta</taxon>
        <taxon>Tracheophyta</taxon>
        <taxon>Spermatophyta</taxon>
        <taxon>Magnoliopsida</taxon>
        <taxon>eudicotyledons</taxon>
        <taxon>Gunneridae</taxon>
        <taxon>Pentapetalae</taxon>
        <taxon>rosids</taxon>
        <taxon>fabids</taxon>
        <taxon>Fagales</taxon>
        <taxon>Myricaceae</taxon>
        <taxon>Morella</taxon>
    </lineage>
</organism>
<dbReference type="GO" id="GO:0043565">
    <property type="term" value="F:sequence-specific DNA binding"/>
    <property type="evidence" value="ECO:0007669"/>
    <property type="project" value="TreeGrafter"/>
</dbReference>
<dbReference type="GO" id="GO:0048578">
    <property type="term" value="P:positive regulation of long-day photoperiodism, flowering"/>
    <property type="evidence" value="ECO:0007669"/>
    <property type="project" value="InterPro"/>
</dbReference>
<name>A0A6A1VUS4_9ROSI</name>
<comment type="caution">
    <text evidence="2">The sequence shown here is derived from an EMBL/GenBank/DDBJ whole genome shotgun (WGS) entry which is preliminary data.</text>
</comment>
<feature type="compositionally biased region" description="Polar residues" evidence="1">
    <location>
        <begin position="476"/>
        <end position="489"/>
    </location>
</feature>
<proteinExistence type="predicted"/>
<dbReference type="Proteomes" id="UP000516437">
    <property type="component" value="Chromosome 4"/>
</dbReference>
<dbReference type="OrthoDB" id="1848362at2759"/>
<evidence type="ECO:0000256" key="1">
    <source>
        <dbReference type="SAM" id="MobiDB-lite"/>
    </source>
</evidence>